<dbReference type="Gene3D" id="3.40.630.30">
    <property type="match status" value="1"/>
</dbReference>
<dbReference type="InterPro" id="IPR000182">
    <property type="entry name" value="GNAT_dom"/>
</dbReference>
<organism evidence="2 3">
    <name type="scientific">Paenibacillus aquistagni</name>
    <dbReference type="NCBI Taxonomy" id="1852522"/>
    <lineage>
        <taxon>Bacteria</taxon>
        <taxon>Bacillati</taxon>
        <taxon>Bacillota</taxon>
        <taxon>Bacilli</taxon>
        <taxon>Bacillales</taxon>
        <taxon>Paenibacillaceae</taxon>
        <taxon>Paenibacillus</taxon>
    </lineage>
</organism>
<dbReference type="Pfam" id="PF13508">
    <property type="entry name" value="Acetyltransf_7"/>
    <property type="match status" value="1"/>
</dbReference>
<dbReference type="CDD" id="cd04301">
    <property type="entry name" value="NAT_SF"/>
    <property type="match status" value="1"/>
</dbReference>
<keyword evidence="3" id="KW-1185">Reference proteome</keyword>
<dbReference type="GO" id="GO:0016747">
    <property type="term" value="F:acyltransferase activity, transferring groups other than amino-acyl groups"/>
    <property type="evidence" value="ECO:0007669"/>
    <property type="project" value="InterPro"/>
</dbReference>
<dbReference type="AlphaFoldDB" id="A0A1X7ISC0"/>
<evidence type="ECO:0000259" key="1">
    <source>
        <dbReference type="PROSITE" id="PS51186"/>
    </source>
</evidence>
<feature type="domain" description="N-acetyltransferase" evidence="1">
    <location>
        <begin position="3"/>
        <end position="138"/>
    </location>
</feature>
<dbReference type="InterPro" id="IPR016181">
    <property type="entry name" value="Acyl_CoA_acyltransferase"/>
</dbReference>
<gene>
    <name evidence="2" type="ORF">SAMN06295960_0764</name>
</gene>
<accession>A0A1X7ISC0</accession>
<keyword evidence="2" id="KW-0808">Transferase</keyword>
<dbReference type="STRING" id="1852522.SAMN06295960_0764"/>
<proteinExistence type="predicted"/>
<dbReference type="EMBL" id="FXAZ01000001">
    <property type="protein sequence ID" value="SMG18077.1"/>
    <property type="molecule type" value="Genomic_DNA"/>
</dbReference>
<dbReference type="Proteomes" id="UP000193834">
    <property type="component" value="Unassembled WGS sequence"/>
</dbReference>
<evidence type="ECO:0000313" key="3">
    <source>
        <dbReference type="Proteomes" id="UP000193834"/>
    </source>
</evidence>
<reference evidence="2 3" key="1">
    <citation type="submission" date="2017-04" db="EMBL/GenBank/DDBJ databases">
        <authorList>
            <person name="Afonso C.L."/>
            <person name="Miller P.J."/>
            <person name="Scott M.A."/>
            <person name="Spackman E."/>
            <person name="Goraichik I."/>
            <person name="Dimitrov K.M."/>
            <person name="Suarez D.L."/>
            <person name="Swayne D.E."/>
        </authorList>
    </citation>
    <scope>NUCLEOTIDE SEQUENCE [LARGE SCALE GENOMIC DNA]</scope>
    <source>
        <strain evidence="2 3">11</strain>
    </source>
</reference>
<sequence length="141" mass="16555">MKYQWVSLTEYYNPNEVRELLAQCMWPDEERILAELECYRKEEERSLFGFVIDHALIGLVGVSSIGEMLRVRHIAVKPMYRHQGLGSQMILELRSRYAQALIAETDRESVEFYRKAGFQIESLGEKYPGVERYKCTLNVEI</sequence>
<dbReference type="PROSITE" id="PS51186">
    <property type="entry name" value="GNAT"/>
    <property type="match status" value="1"/>
</dbReference>
<dbReference type="SUPFAM" id="SSF55729">
    <property type="entry name" value="Acyl-CoA N-acyltransferases (Nat)"/>
    <property type="match status" value="1"/>
</dbReference>
<evidence type="ECO:0000313" key="2">
    <source>
        <dbReference type="EMBL" id="SMG18077.1"/>
    </source>
</evidence>
<protein>
    <submittedName>
        <fullName evidence="2">Acetyltransferase (GNAT) domain-containing protein</fullName>
    </submittedName>
</protein>
<name>A0A1X7ISC0_9BACL</name>
<dbReference type="RefSeq" id="WP_085492992.1">
    <property type="nucleotide sequence ID" value="NZ_FXAZ01000001.1"/>
</dbReference>
<dbReference type="OrthoDB" id="45853at2"/>